<sequence length="571" mass="62400">MKWFSDLKIKFKLIICFVIVAMCTSIVGYIGISNMKKINTNVDKMYNNNFIPAQNLSKVQKNLVISRANYMVMLYSRNQAKLDDMLKESSNLATENDKILKSYENAISDGKDKELYNAVKDALASYRTVKTAQFALIQAGKYNEAEQKDAEFTKAREKVDQSVSDLIDYNQQLAQTSAQNNHSDYSSKSTVMIVIIIVCLIAAVIIGVIIATIISKPLDKLLKAADKIAQGELDVEIDIHNKDEVGRLADAFKNMVNTTNDVMLNISSAAEQVASGSRQVSSSSISLSEGATEQASSVEELTVSLEEISAQTKQNAENASEANELAEKVTQNAVHGNERMQEMLQAMNEINESSSNISKIIKVIDEIAFQTNILALNAAVEAARAGQHGKGFAVVAEEVRNLAARSAKAAKETTDMIEGSIKSVENGTKIANDTAEALNNIVEGVAKVSGIVNNIASASNEQAVGISQINQGIMQVSNVVQANSTSAEESAAASEELSSQAELLRDQVSRFKLKQSSSYMYDGSERLDPNILRMLEKMEDKKNKKNLHNNLNQSSVSRVKIDLSDNDFGKY</sequence>
<proteinExistence type="predicted"/>
<dbReference type="EMBL" id="BROD01000001">
    <property type="protein sequence ID" value="GKX67479.1"/>
    <property type="molecule type" value="Genomic_DNA"/>
</dbReference>
<evidence type="ECO:0000313" key="1">
    <source>
        <dbReference type="EMBL" id="GKX67479.1"/>
    </source>
</evidence>
<keyword evidence="2" id="KW-1185">Reference proteome</keyword>
<comment type="caution">
    <text evidence="1">The sequence shown here is derived from an EMBL/GenBank/DDBJ whole genome shotgun (WGS) entry which is preliminary data.</text>
</comment>
<reference evidence="1" key="1">
    <citation type="journal article" date="2025" name="Int. J. Syst. Evol. Microbiol.">
        <title>Inconstantimicrobium mannanitabidum sp. nov., a novel member of the family Clostridiaceae isolated from anoxic soil under the treatment of reductive soil disinfestation.</title>
        <authorList>
            <person name="Ueki A."/>
            <person name="Tonouchi A."/>
            <person name="Honma S."/>
            <person name="Kaku N."/>
            <person name="Ueki K."/>
        </authorList>
    </citation>
    <scope>NUCLEOTIDE SEQUENCE</scope>
    <source>
        <strain evidence="1">TW13</strain>
    </source>
</reference>
<gene>
    <name evidence="1" type="ORF">rsdtw13_27370</name>
</gene>
<dbReference type="Proteomes" id="UP001058074">
    <property type="component" value="Unassembled WGS sequence"/>
</dbReference>
<protein>
    <submittedName>
        <fullName evidence="1">Methyl-accepting chemotaxis protein</fullName>
    </submittedName>
</protein>
<organism evidence="1 2">
    <name type="scientific">Inconstantimicrobium mannanitabidum</name>
    <dbReference type="NCBI Taxonomy" id="1604901"/>
    <lineage>
        <taxon>Bacteria</taxon>
        <taxon>Bacillati</taxon>
        <taxon>Bacillota</taxon>
        <taxon>Clostridia</taxon>
        <taxon>Eubacteriales</taxon>
        <taxon>Clostridiaceae</taxon>
        <taxon>Inconstantimicrobium</taxon>
    </lineage>
</organism>
<name>A0ACB5REZ4_9CLOT</name>
<accession>A0ACB5REZ4</accession>
<evidence type="ECO:0000313" key="2">
    <source>
        <dbReference type="Proteomes" id="UP001058074"/>
    </source>
</evidence>